<feature type="signal peptide" evidence="2">
    <location>
        <begin position="1"/>
        <end position="28"/>
    </location>
</feature>
<organism evidence="5 6">
    <name type="scientific">Christiangramia forsetii</name>
    <dbReference type="NCBI Taxonomy" id="411153"/>
    <lineage>
        <taxon>Bacteria</taxon>
        <taxon>Pseudomonadati</taxon>
        <taxon>Bacteroidota</taxon>
        <taxon>Flavobacteriia</taxon>
        <taxon>Flavobacteriales</taxon>
        <taxon>Flavobacteriaceae</taxon>
        <taxon>Christiangramia</taxon>
    </lineage>
</organism>
<evidence type="ECO:0000256" key="2">
    <source>
        <dbReference type="SAM" id="SignalP"/>
    </source>
</evidence>
<evidence type="ECO:0000256" key="1">
    <source>
        <dbReference type="SAM" id="MobiDB-lite"/>
    </source>
</evidence>
<feature type="compositionally biased region" description="Polar residues" evidence="1">
    <location>
        <begin position="488"/>
        <end position="497"/>
    </location>
</feature>
<feature type="domain" description="Peptidase M16 N-terminal" evidence="3">
    <location>
        <begin position="530"/>
        <end position="650"/>
    </location>
</feature>
<accession>A0ABQ1WDS7</accession>
<proteinExistence type="predicted"/>
<gene>
    <name evidence="5" type="ORF">GCM10011532_06210</name>
</gene>
<dbReference type="Pfam" id="PF00675">
    <property type="entry name" value="Peptidase_M16"/>
    <property type="match status" value="2"/>
</dbReference>
<evidence type="ECO:0000259" key="3">
    <source>
        <dbReference type="Pfam" id="PF00675"/>
    </source>
</evidence>
<dbReference type="InterPro" id="IPR011249">
    <property type="entry name" value="Metalloenz_LuxS/M16"/>
</dbReference>
<evidence type="ECO:0000313" key="6">
    <source>
        <dbReference type="Proteomes" id="UP000605733"/>
    </source>
</evidence>
<name>A0ABQ1WDS7_9FLAO</name>
<dbReference type="Pfam" id="PF05193">
    <property type="entry name" value="Peptidase_M16_C"/>
    <property type="match status" value="2"/>
</dbReference>
<feature type="region of interest" description="Disordered" evidence="1">
    <location>
        <begin position="488"/>
        <end position="508"/>
    </location>
</feature>
<feature type="domain" description="Peptidase M16 N-terminal" evidence="3">
    <location>
        <begin position="49"/>
        <end position="142"/>
    </location>
</feature>
<dbReference type="PANTHER" id="PTHR11851">
    <property type="entry name" value="METALLOPROTEASE"/>
    <property type="match status" value="1"/>
</dbReference>
<feature type="domain" description="Peptidase M16 C-terminal" evidence="4">
    <location>
        <begin position="680"/>
        <end position="855"/>
    </location>
</feature>
<dbReference type="EMBL" id="BMIX01000001">
    <property type="protein sequence ID" value="GGG25627.1"/>
    <property type="molecule type" value="Genomic_DNA"/>
</dbReference>
<dbReference type="SUPFAM" id="SSF63411">
    <property type="entry name" value="LuxS/MPP-like metallohydrolase"/>
    <property type="match status" value="4"/>
</dbReference>
<dbReference type="InterPro" id="IPR011765">
    <property type="entry name" value="Pept_M16_N"/>
</dbReference>
<dbReference type="Proteomes" id="UP000605733">
    <property type="component" value="Unassembled WGS sequence"/>
</dbReference>
<evidence type="ECO:0000313" key="5">
    <source>
        <dbReference type="EMBL" id="GGG25627.1"/>
    </source>
</evidence>
<feature type="chain" id="PRO_5045083925" evidence="2">
    <location>
        <begin position="29"/>
        <end position="948"/>
    </location>
</feature>
<keyword evidence="2" id="KW-0732">Signal</keyword>
<reference evidence="6" key="1">
    <citation type="journal article" date="2019" name="Int. J. Syst. Evol. Microbiol.">
        <title>The Global Catalogue of Microorganisms (GCM) 10K type strain sequencing project: providing services to taxonomists for standard genome sequencing and annotation.</title>
        <authorList>
            <consortium name="The Broad Institute Genomics Platform"/>
            <consortium name="The Broad Institute Genome Sequencing Center for Infectious Disease"/>
            <person name="Wu L."/>
            <person name="Ma J."/>
        </authorList>
    </citation>
    <scope>NUCLEOTIDE SEQUENCE [LARGE SCALE GENOMIC DNA]</scope>
    <source>
        <strain evidence="6">CGMCC 1.15422</strain>
    </source>
</reference>
<protein>
    <submittedName>
        <fullName evidence="5">Peptidase M16</fullName>
    </submittedName>
</protein>
<evidence type="ECO:0000259" key="4">
    <source>
        <dbReference type="Pfam" id="PF05193"/>
    </source>
</evidence>
<feature type="domain" description="Peptidase M16 C-terminal" evidence="4">
    <location>
        <begin position="208"/>
        <end position="386"/>
    </location>
</feature>
<comment type="caution">
    <text evidence="5">The sequence shown here is derived from an EMBL/GenBank/DDBJ whole genome shotgun (WGS) entry which is preliminary data.</text>
</comment>
<sequence length="948" mass="107407">MKIITQKMKTTKSFFLIFILIAVSSAFSQEKTENFSVDFETFNLENGLKVILHQDMSDPVVAVALTAHVGSAREKEGRTGFAHLFEHLLFLESENLGKGGLDKLSARIGGSGANGSTSRDRTNYFQTVPNDALEKMIWAEADKLGFFINTVTEPVLAKEKQVVKNEKRQGVDNRPYGHTFYVVDRNLYPEDHPYNWQVIGSLEDLQNATLQDVKDFYNKWYVPNNVILTISGNFDKEQAKEWVHKYFDEIERGPEMLELEKQLVTLSESKRVYHEDNFAQLPELTLTWPSVYSYHPDSFALEILSNYLADGKNAPLYKNLVKSKKLTGNVSMFNYTSELAGQLMLQVRAYDGKDLDSVKTAIDKTFTEFEKNRIPQKDLKRIKAGLETNFYNSISSVLGKGFQLAQYEIYAKDPNFINKEVDKMLAVTTEDVMKVYKKYVKDKNYIATSFVPKDQLELSLENSKKAEVVEEKIVEGAEEKFDSNQQVTYNKTPSNFDRTIEPPYQGKPELNIPEIWDARMPSGMKVMGITNTEVPVVQFSLEMKGGQLLENPAQAGVSNMLASMMTKGTAKKTPAELEEAIELLGASIYVNSNEEKITISGNTLAKNYTKTMALVQEILLEPRWDEEEFKLIKQQNLSRLQEEQGDPNAIAQNEFKKLIYGANSILSYNELGTPETVKSLSIADLKNYYEENLSPLASTFMAVGAVEKTEAVNSVKAISANWAPKNISFPEIPEFELPEKSKVYFYDVPGAKQSVLAFGAPGLSAKNDNYYPAEVMNYRLGGGGFASKLTQELREGKGYTYGIRSRFMDRSYVGPFMITSGVRTNITYEATELVRNIVKDYSTSFDQEDLDVTKSYMIKSNARRFETLGAKLNMLREINDYGYEKDYIKTREASVEKISVLDIQDLAKQYINPEKMYYLIVGDAETQLEKLEELGYGKPVLLNKNTEE</sequence>
<dbReference type="InterPro" id="IPR050361">
    <property type="entry name" value="MPP/UQCRC_Complex"/>
</dbReference>
<dbReference type="InterPro" id="IPR007863">
    <property type="entry name" value="Peptidase_M16_C"/>
</dbReference>
<dbReference type="Gene3D" id="3.30.830.10">
    <property type="entry name" value="Metalloenzyme, LuxS/M16 peptidase-like"/>
    <property type="match status" value="4"/>
</dbReference>
<keyword evidence="6" id="KW-1185">Reference proteome</keyword>